<dbReference type="GO" id="GO:0006357">
    <property type="term" value="P:regulation of transcription by RNA polymerase II"/>
    <property type="evidence" value="ECO:0007669"/>
    <property type="project" value="TreeGrafter"/>
</dbReference>
<dbReference type="InterPro" id="IPR043129">
    <property type="entry name" value="ATPase_NBD"/>
</dbReference>
<keyword evidence="3" id="KW-1185">Reference proteome</keyword>
<dbReference type="PANTHER" id="PTHR30005">
    <property type="entry name" value="EXOPOLYPHOSPHATASE"/>
    <property type="match status" value="1"/>
</dbReference>
<name>A0A8J2X214_9STRA</name>
<evidence type="ECO:0000313" key="2">
    <source>
        <dbReference type="EMBL" id="CAH0377039.1"/>
    </source>
</evidence>
<dbReference type="InterPro" id="IPR003695">
    <property type="entry name" value="Ppx_GppA_N"/>
</dbReference>
<evidence type="ECO:0000259" key="1">
    <source>
        <dbReference type="Pfam" id="PF02541"/>
    </source>
</evidence>
<dbReference type="SUPFAM" id="SSF53067">
    <property type="entry name" value="Actin-like ATPase domain"/>
    <property type="match status" value="1"/>
</dbReference>
<dbReference type="Pfam" id="PF02541">
    <property type="entry name" value="Ppx-GppA"/>
    <property type="match status" value="1"/>
</dbReference>
<dbReference type="InterPro" id="IPR050273">
    <property type="entry name" value="GppA/Ppx_hydrolase"/>
</dbReference>
<dbReference type="Proteomes" id="UP000789595">
    <property type="component" value="Unassembled WGS sequence"/>
</dbReference>
<accession>A0A8J2X214</accession>
<dbReference type="AlphaFoldDB" id="A0A8J2X214"/>
<dbReference type="Gene3D" id="3.30.420.40">
    <property type="match status" value="1"/>
</dbReference>
<organism evidence="2 3">
    <name type="scientific">Pelagomonas calceolata</name>
    <dbReference type="NCBI Taxonomy" id="35677"/>
    <lineage>
        <taxon>Eukaryota</taxon>
        <taxon>Sar</taxon>
        <taxon>Stramenopiles</taxon>
        <taxon>Ochrophyta</taxon>
        <taxon>Pelagophyceae</taxon>
        <taxon>Pelagomonadales</taxon>
        <taxon>Pelagomonadaceae</taxon>
        <taxon>Pelagomonas</taxon>
    </lineage>
</organism>
<sequence>MQLSQKNQKLALAAAAGVAAMLVIRRKLRTKIRAAFDIGSGEHKLVVAAVHGTSVKVLHSEVSTVLLAQDLTRPGGDGALSAGALRASKEALNDLAERAAAQGAQAKAGVATAVFRRARNGEQHLKKCSDALALNLRIVPQSTEGELGFLTACAAAGREVACAWDSGGGSFQLSARVGGGGVRVYAGPLGNADAFARLRDMGGATSQNVKAVIAALTDELPPAPAWLAAALQEGPAVAFGHRSSCFRVACDAIGASGFAPEDVKRATAKLVSLGDDGARADWLQYVAQGHAHVVAPLSDRAALDEPYPEPHLALAKLVLVAAVMAKLNVERVEYHETNGSCLGVLLHEPRRHSYAQQPVATAPKRKLRRPHCSYHTHPLQVLVH</sequence>
<proteinExistence type="predicted"/>
<dbReference type="OrthoDB" id="206024at2759"/>
<dbReference type="PANTHER" id="PTHR30005:SF0">
    <property type="entry name" value="RETROGRADE REGULATION PROTEIN 2"/>
    <property type="match status" value="1"/>
</dbReference>
<dbReference type="EMBL" id="CAKKNE010000005">
    <property type="protein sequence ID" value="CAH0377039.1"/>
    <property type="molecule type" value="Genomic_DNA"/>
</dbReference>
<reference evidence="2" key="1">
    <citation type="submission" date="2021-11" db="EMBL/GenBank/DDBJ databases">
        <authorList>
            <consortium name="Genoscope - CEA"/>
            <person name="William W."/>
        </authorList>
    </citation>
    <scope>NUCLEOTIDE SEQUENCE</scope>
</reference>
<comment type="caution">
    <text evidence="2">The sequence shown here is derived from an EMBL/GenBank/DDBJ whole genome shotgun (WGS) entry which is preliminary data.</text>
</comment>
<gene>
    <name evidence="2" type="ORF">PECAL_5P16240</name>
</gene>
<evidence type="ECO:0000313" key="3">
    <source>
        <dbReference type="Proteomes" id="UP000789595"/>
    </source>
</evidence>
<feature type="domain" description="Ppx/GppA phosphatase N-terminal" evidence="1">
    <location>
        <begin position="46"/>
        <end position="225"/>
    </location>
</feature>
<protein>
    <recommendedName>
        <fullName evidence="1">Ppx/GppA phosphatase N-terminal domain-containing protein</fullName>
    </recommendedName>
</protein>